<keyword evidence="3" id="KW-1185">Reference proteome</keyword>
<dbReference type="OrthoDB" id="10430503at2759"/>
<feature type="region of interest" description="Disordered" evidence="1">
    <location>
        <begin position="69"/>
        <end position="96"/>
    </location>
</feature>
<gene>
    <name evidence="2" type="ORF">MEDL_7156</name>
</gene>
<name>A0A8S3Q7I9_MYTED</name>
<comment type="caution">
    <text evidence="2">The sequence shown here is derived from an EMBL/GenBank/DDBJ whole genome shotgun (WGS) entry which is preliminary data.</text>
</comment>
<evidence type="ECO:0000313" key="3">
    <source>
        <dbReference type="Proteomes" id="UP000683360"/>
    </source>
</evidence>
<reference evidence="2" key="1">
    <citation type="submission" date="2021-03" db="EMBL/GenBank/DDBJ databases">
        <authorList>
            <person name="Bekaert M."/>
        </authorList>
    </citation>
    <scope>NUCLEOTIDE SEQUENCE</scope>
</reference>
<evidence type="ECO:0000313" key="2">
    <source>
        <dbReference type="EMBL" id="CAG2192028.1"/>
    </source>
</evidence>
<dbReference type="EC" id="2.7.10.2" evidence="2"/>
<dbReference type="Proteomes" id="UP000683360">
    <property type="component" value="Unassembled WGS sequence"/>
</dbReference>
<evidence type="ECO:0000256" key="1">
    <source>
        <dbReference type="SAM" id="MobiDB-lite"/>
    </source>
</evidence>
<sequence>MMLCWEQFPVNRPTFSALKEMLESMMLDSCGVEYFNFGINKSKYYQNIENDEIVVNVLVENNVIESNSSGLLNEESERQQNASTDDMTDYGEKSKDNTEVLELENTTDRFSCTGNENEVSVNSFNEGNGSISEDKMCLQSLTMEANTKSTWFGLEVIKSLESDEYDYEADDSSLSETSPSTGCQQVFFSSSNEEDEILNFPKLFQPKDIQKKSIRDLKPSLRKSIHQRARRQLSNVTDSGAANWEIFTRAQYAGAANWEIFTRVQYAGAANWEIFTRAQYAGAANWKIFTSAQYAGAANQI</sequence>
<accession>A0A8S3Q7I9</accession>
<protein>
    <submittedName>
        <fullName evidence="2">LCK</fullName>
        <ecNumber evidence="2">2.7.10.2</ecNumber>
    </submittedName>
</protein>
<dbReference type="GO" id="GO:0004715">
    <property type="term" value="F:non-membrane spanning protein tyrosine kinase activity"/>
    <property type="evidence" value="ECO:0007669"/>
    <property type="project" value="UniProtKB-EC"/>
</dbReference>
<keyword evidence="2" id="KW-0808">Transferase</keyword>
<proteinExistence type="predicted"/>
<dbReference type="AlphaFoldDB" id="A0A8S3Q7I9"/>
<dbReference type="EMBL" id="CAJPWZ010000374">
    <property type="protein sequence ID" value="CAG2192028.1"/>
    <property type="molecule type" value="Genomic_DNA"/>
</dbReference>
<organism evidence="2 3">
    <name type="scientific">Mytilus edulis</name>
    <name type="common">Blue mussel</name>
    <dbReference type="NCBI Taxonomy" id="6550"/>
    <lineage>
        <taxon>Eukaryota</taxon>
        <taxon>Metazoa</taxon>
        <taxon>Spiralia</taxon>
        <taxon>Lophotrochozoa</taxon>
        <taxon>Mollusca</taxon>
        <taxon>Bivalvia</taxon>
        <taxon>Autobranchia</taxon>
        <taxon>Pteriomorphia</taxon>
        <taxon>Mytilida</taxon>
        <taxon>Mytiloidea</taxon>
        <taxon>Mytilidae</taxon>
        <taxon>Mytilinae</taxon>
        <taxon>Mytilus</taxon>
    </lineage>
</organism>